<sequence>MEEVITFITITLMLILVPGPDFFVVMRNSIHSGKANGAMAALGITTGHVCYSLLVIFGIVFILAKMYYVFLAIKILGACYLIYLGLKSILSARKSMDFSESETQLKPDRTSYFTSYQQGFLSTSLNPKALLYYISILPQFVSAGDGATAKLTMLTAITTTVILTWFIFCVFIFQYIKKLLTRRKVKAIFDYTIGAVLIALSINLLLSKG</sequence>
<evidence type="ECO:0000313" key="8">
    <source>
        <dbReference type="Proteomes" id="UP001436297"/>
    </source>
</evidence>
<dbReference type="InterPro" id="IPR001123">
    <property type="entry name" value="LeuE-type"/>
</dbReference>
<keyword evidence="8" id="KW-1185">Reference proteome</keyword>
<keyword evidence="2" id="KW-1003">Cell membrane</keyword>
<proteinExistence type="predicted"/>
<keyword evidence="3 6" id="KW-0812">Transmembrane</keyword>
<dbReference type="EMBL" id="CP128355">
    <property type="protein sequence ID" value="XAF71213.1"/>
    <property type="molecule type" value="Genomic_DNA"/>
</dbReference>
<evidence type="ECO:0000313" key="7">
    <source>
        <dbReference type="EMBL" id="XAF71213.1"/>
    </source>
</evidence>
<evidence type="ECO:0000256" key="1">
    <source>
        <dbReference type="ARBA" id="ARBA00004651"/>
    </source>
</evidence>
<organism evidence="7 8">
    <name type="scientific">Staphylococcus hsinchuensis</name>
    <dbReference type="NCBI Taxonomy" id="3051183"/>
    <lineage>
        <taxon>Bacteria</taxon>
        <taxon>Bacillati</taxon>
        <taxon>Bacillota</taxon>
        <taxon>Bacilli</taxon>
        <taxon>Bacillales</taxon>
        <taxon>Staphylococcaceae</taxon>
        <taxon>Staphylococcus</taxon>
    </lineage>
</organism>
<keyword evidence="5 6" id="KW-0472">Membrane</keyword>
<feature type="transmembrane region" description="Helical" evidence="6">
    <location>
        <begin position="67"/>
        <end position="86"/>
    </location>
</feature>
<name>A0ABZ3EF39_9STAP</name>
<feature type="transmembrane region" description="Helical" evidence="6">
    <location>
        <begin position="6"/>
        <end position="26"/>
    </location>
</feature>
<dbReference type="Pfam" id="PF01810">
    <property type="entry name" value="LysE"/>
    <property type="match status" value="1"/>
</dbReference>
<evidence type="ECO:0000256" key="3">
    <source>
        <dbReference type="ARBA" id="ARBA00022692"/>
    </source>
</evidence>
<feature type="transmembrane region" description="Helical" evidence="6">
    <location>
        <begin position="188"/>
        <end position="206"/>
    </location>
</feature>
<dbReference type="PIRSF" id="PIRSF006324">
    <property type="entry name" value="LeuE"/>
    <property type="match status" value="1"/>
</dbReference>
<dbReference type="PANTHER" id="PTHR30086">
    <property type="entry name" value="ARGININE EXPORTER PROTEIN ARGO"/>
    <property type="match status" value="1"/>
</dbReference>
<dbReference type="RefSeq" id="WP_251521348.1">
    <property type="nucleotide sequence ID" value="NZ_CP128355.1"/>
</dbReference>
<feature type="transmembrane region" description="Helical" evidence="6">
    <location>
        <begin position="38"/>
        <end position="61"/>
    </location>
</feature>
<evidence type="ECO:0000256" key="2">
    <source>
        <dbReference type="ARBA" id="ARBA00022475"/>
    </source>
</evidence>
<gene>
    <name evidence="7" type="ORF">QQM35_03620</name>
</gene>
<protein>
    <submittedName>
        <fullName evidence="7">LysE family translocator</fullName>
    </submittedName>
</protein>
<accession>A0ABZ3EF39</accession>
<feature type="transmembrane region" description="Helical" evidence="6">
    <location>
        <begin position="130"/>
        <end position="147"/>
    </location>
</feature>
<keyword evidence="4 6" id="KW-1133">Transmembrane helix</keyword>
<comment type="subcellular location">
    <subcellularLocation>
        <location evidence="1">Cell membrane</location>
        <topology evidence="1">Multi-pass membrane protein</topology>
    </subcellularLocation>
</comment>
<reference evidence="7 8" key="1">
    <citation type="journal article" date="2024" name="Pathogens">
        <title>Staphylococcus hsinchuensis sp. nov., Isolated from Soymilk.</title>
        <authorList>
            <person name="Wang Y.T."/>
            <person name="Lin Y.C."/>
            <person name="Hsieh Y.H."/>
            <person name="Lin Y.T."/>
            <person name="Hamada M."/>
            <person name="Chen C.C."/>
            <person name="Liou J.S."/>
            <person name="Lee A.Y."/>
            <person name="Zhang W.L."/>
            <person name="Chen Y.T."/>
            <person name="Huang C.H."/>
        </authorList>
    </citation>
    <scope>NUCLEOTIDE SEQUENCE [LARGE SCALE GENOMIC DNA]</scope>
    <source>
        <strain evidence="7 8">H164</strain>
    </source>
</reference>
<evidence type="ECO:0000256" key="5">
    <source>
        <dbReference type="ARBA" id="ARBA00023136"/>
    </source>
</evidence>
<dbReference type="Proteomes" id="UP001436297">
    <property type="component" value="Chromosome"/>
</dbReference>
<evidence type="ECO:0000256" key="6">
    <source>
        <dbReference type="SAM" id="Phobius"/>
    </source>
</evidence>
<evidence type="ECO:0000256" key="4">
    <source>
        <dbReference type="ARBA" id="ARBA00022989"/>
    </source>
</evidence>
<feature type="transmembrane region" description="Helical" evidence="6">
    <location>
        <begin position="153"/>
        <end position="176"/>
    </location>
</feature>
<dbReference type="PANTHER" id="PTHR30086:SF20">
    <property type="entry name" value="ARGININE EXPORTER PROTEIN ARGO-RELATED"/>
    <property type="match status" value="1"/>
</dbReference>